<evidence type="ECO:0000259" key="2">
    <source>
        <dbReference type="Pfam" id="PF16455"/>
    </source>
</evidence>
<dbReference type="EMBL" id="JXXN02001004">
    <property type="protein sequence ID" value="THD25751.1"/>
    <property type="molecule type" value="Genomic_DNA"/>
</dbReference>
<gene>
    <name evidence="3" type="ORF">D915_003366</name>
</gene>
<feature type="region of interest" description="Disordered" evidence="1">
    <location>
        <begin position="338"/>
        <end position="380"/>
    </location>
</feature>
<dbReference type="Proteomes" id="UP000230066">
    <property type="component" value="Unassembled WGS sequence"/>
</dbReference>
<feature type="compositionally biased region" description="Polar residues" evidence="1">
    <location>
        <begin position="1"/>
        <end position="12"/>
    </location>
</feature>
<dbReference type="SUPFAM" id="SSF54236">
    <property type="entry name" value="Ubiquitin-like"/>
    <property type="match status" value="1"/>
</dbReference>
<feature type="compositionally biased region" description="Polar residues" evidence="1">
    <location>
        <begin position="338"/>
        <end position="347"/>
    </location>
</feature>
<name>A0A2H1CKL7_FASHE</name>
<keyword evidence="4" id="KW-1185">Reference proteome</keyword>
<dbReference type="Pfam" id="PF16455">
    <property type="entry name" value="UBD"/>
    <property type="match status" value="1"/>
</dbReference>
<organism evidence="3 4">
    <name type="scientific">Fasciola hepatica</name>
    <name type="common">Liver fluke</name>
    <dbReference type="NCBI Taxonomy" id="6192"/>
    <lineage>
        <taxon>Eukaryota</taxon>
        <taxon>Metazoa</taxon>
        <taxon>Spiralia</taxon>
        <taxon>Lophotrochozoa</taxon>
        <taxon>Platyhelminthes</taxon>
        <taxon>Trematoda</taxon>
        <taxon>Digenea</taxon>
        <taxon>Plagiorchiida</taxon>
        <taxon>Echinostomata</taxon>
        <taxon>Echinostomatoidea</taxon>
        <taxon>Fasciolidae</taxon>
        <taxon>Fasciola</taxon>
    </lineage>
</organism>
<evidence type="ECO:0000313" key="4">
    <source>
        <dbReference type="Proteomes" id="UP000230066"/>
    </source>
</evidence>
<dbReference type="InterPro" id="IPR039869">
    <property type="entry name" value="UBTD1/2"/>
</dbReference>
<evidence type="ECO:0000256" key="1">
    <source>
        <dbReference type="SAM" id="MobiDB-lite"/>
    </source>
</evidence>
<dbReference type="InterPro" id="IPR029071">
    <property type="entry name" value="Ubiquitin-like_domsf"/>
</dbReference>
<reference evidence="3" key="1">
    <citation type="submission" date="2019-03" db="EMBL/GenBank/DDBJ databases">
        <title>Improved annotation for the trematode Fasciola hepatica.</title>
        <authorList>
            <person name="Choi Y.-J."/>
            <person name="Martin J."/>
            <person name="Mitreva M."/>
        </authorList>
    </citation>
    <scope>NUCLEOTIDE SEQUENCE [LARGE SCALE GENOMIC DNA]</scope>
</reference>
<comment type="caution">
    <text evidence="3">The sequence shown here is derived from an EMBL/GenBank/DDBJ whole genome shotgun (WGS) entry which is preliminary data.</text>
</comment>
<dbReference type="Gene3D" id="1.20.225.20">
    <property type="entry name" value="Ub domain-containing protein, DC-UbP/UBTD2, N-terminal domain"/>
    <property type="match status" value="1"/>
</dbReference>
<proteinExistence type="predicted"/>
<dbReference type="Gene3D" id="3.10.20.90">
    <property type="entry name" value="Phosphatidylinositol 3-kinase Catalytic Subunit, Chain A, domain 1"/>
    <property type="match status" value="1"/>
</dbReference>
<protein>
    <submittedName>
        <fullName evidence="3">Ubiquitin domain-containing protein 2</fullName>
    </submittedName>
</protein>
<dbReference type="PANTHER" id="PTHR13609">
    <property type="entry name" value="UBIQUITIN DOMAIN CONTAINING 1 PROTEIN-RELATED"/>
    <property type="match status" value="1"/>
</dbReference>
<sequence>MGNSLRSSTSDHITSRPRRLRAGGRRVSVGKNKPLRPVSVRWCSQFPLTSSQLQRKRDEFWETAPAFDGRVEIWNALKVAVEFLERNDIEMAQAIVDGADIILPTGTLCDCYDHLGARYQLPLYVLCEPSNLMSDESSTDNPASISAPENSEAIRSTHDGAITADSSNLARNRPVATVVTVPRSDYGRVRCWPFSACCCIRRFAHNTGGSSNRSLPLFWSAISDRSPTKGDNGTSTSHPIKPTSITLDIRLSTGQNHQLELPSDRITVLEAKRLLSSRTNWPETRQRWFVCGHLLPNRARICDCQIPQHFIVQCIVHTPFEPESQWSKLFTVPSTLDSNPTAMTPSPGSHPAAIVESDPLSVSPGSQTNCSVDDPSRPPN</sequence>
<feature type="domain" description="DC-UbP/UBTD2 N-terminal" evidence="2">
    <location>
        <begin position="32"/>
        <end position="135"/>
    </location>
</feature>
<feature type="region of interest" description="Disordered" evidence="1">
    <location>
        <begin position="1"/>
        <end position="21"/>
    </location>
</feature>
<evidence type="ECO:0000313" key="3">
    <source>
        <dbReference type="EMBL" id="THD25751.1"/>
    </source>
</evidence>
<dbReference type="InterPro" id="IPR038169">
    <property type="entry name" value="DC-UbP/UBTD2_N_sf"/>
</dbReference>
<dbReference type="InterPro" id="IPR032752">
    <property type="entry name" value="DC-UbP/UBTD2_N"/>
</dbReference>
<dbReference type="AlphaFoldDB" id="A0A2H1CKL7"/>
<accession>A0A2H1CKL7</accession>